<dbReference type="SUPFAM" id="SSF52540">
    <property type="entry name" value="P-loop containing nucleoside triphosphate hydrolases"/>
    <property type="match status" value="1"/>
</dbReference>
<dbReference type="InterPro" id="IPR058840">
    <property type="entry name" value="AAA_SelU"/>
</dbReference>
<dbReference type="Pfam" id="PF00581">
    <property type="entry name" value="Rhodanese"/>
    <property type="match status" value="1"/>
</dbReference>
<dbReference type="Gene3D" id="3.40.250.10">
    <property type="entry name" value="Rhodanese-like domain"/>
    <property type="match status" value="1"/>
</dbReference>
<reference evidence="3 4" key="1">
    <citation type="journal article" date="2014" name="Genome Announc.">
        <title>Draft Genome Sequence of Fervidicella metallireducens Strain AeBT, an Iron-Reducing Thermoanaerobe from the Great Artesian Basin.</title>
        <authorList>
            <person name="Patel B.K."/>
        </authorList>
    </citation>
    <scope>NUCLEOTIDE SEQUENCE [LARGE SCALE GENOMIC DNA]</scope>
    <source>
        <strain evidence="3 4">AeB</strain>
    </source>
</reference>
<evidence type="ECO:0000313" key="3">
    <source>
        <dbReference type="EMBL" id="EYE87309.1"/>
    </source>
</evidence>
<dbReference type="SMART" id="SM00450">
    <property type="entry name" value="RHOD"/>
    <property type="match status" value="1"/>
</dbReference>
<feature type="domain" description="Rhodanese" evidence="2">
    <location>
        <begin position="15"/>
        <end position="137"/>
    </location>
</feature>
<gene>
    <name evidence="3" type="ORF">Q428_13965</name>
</gene>
<dbReference type="RefSeq" id="WP_035381634.1">
    <property type="nucleotide sequence ID" value="NZ_AZQP01000069.1"/>
</dbReference>
<dbReference type="STRING" id="1403537.Q428_13965"/>
<dbReference type="InterPro" id="IPR017582">
    <property type="entry name" value="SelU"/>
</dbReference>
<dbReference type="GO" id="GO:0043828">
    <property type="term" value="F:tRNA 2-selenouridine synthase activity"/>
    <property type="evidence" value="ECO:0007669"/>
    <property type="project" value="InterPro"/>
</dbReference>
<organism evidence="3 4">
    <name type="scientific">Fervidicella metallireducens AeB</name>
    <dbReference type="NCBI Taxonomy" id="1403537"/>
    <lineage>
        <taxon>Bacteria</taxon>
        <taxon>Bacillati</taxon>
        <taxon>Bacillota</taxon>
        <taxon>Clostridia</taxon>
        <taxon>Eubacteriales</taxon>
        <taxon>Clostridiaceae</taxon>
        <taxon>Fervidicella</taxon>
    </lineage>
</organism>
<accession>A0A017RS62</accession>
<dbReference type="OrthoDB" id="9808735at2"/>
<keyword evidence="1" id="KW-0711">Selenium</keyword>
<evidence type="ECO:0000259" key="2">
    <source>
        <dbReference type="PROSITE" id="PS50206"/>
    </source>
</evidence>
<dbReference type="GO" id="GO:0002098">
    <property type="term" value="P:tRNA wobble uridine modification"/>
    <property type="evidence" value="ECO:0007669"/>
    <property type="project" value="InterPro"/>
</dbReference>
<dbReference type="Proteomes" id="UP000019681">
    <property type="component" value="Unassembled WGS sequence"/>
</dbReference>
<protein>
    <recommendedName>
        <fullName evidence="2">Rhodanese domain-containing protein</fullName>
    </recommendedName>
</protein>
<sequence>MIKTIDYQEIDKQRTDNNYVLIDVRSEGEYKKERIPNSINIPLFNDEERKIIGTVYVKESVERAKELGVEAAAKKLPSIYKEIKDLDKKFNKLIFYCARGGMRSSSIVSLLSSLGVNVLKLSGGYKGYRKFINENLPEIVKKVNFAVLYGNTGVGKTKILQELEKRGYDVLDLESYANHRGSLLGSIRMGEQNSQKLFEAYVYDALRKRKSNTVFVEGESKRIGRIIIPDYLFTSMEKGKRIKIDTNMDVRIKNIMDEYVSDNDEELINTVNLLRIHLSDVNVDRYITEIKNKKYRVVIEELMTKYYDPMYNYKNKEFEIIVNGDNIQDATDKITEIIGIYK</sequence>
<dbReference type="NCBIfam" id="TIGR03167">
    <property type="entry name" value="tRNA_sel_U_synt"/>
    <property type="match status" value="1"/>
</dbReference>
<name>A0A017RS62_9CLOT</name>
<dbReference type="InterPro" id="IPR036873">
    <property type="entry name" value="Rhodanese-like_dom_sf"/>
</dbReference>
<dbReference type="Pfam" id="PF26341">
    <property type="entry name" value="AAA_SelU"/>
    <property type="match status" value="1"/>
</dbReference>
<evidence type="ECO:0000313" key="4">
    <source>
        <dbReference type="Proteomes" id="UP000019681"/>
    </source>
</evidence>
<dbReference type="PANTHER" id="PTHR30401">
    <property type="entry name" value="TRNA 2-SELENOURIDINE SYNTHASE"/>
    <property type="match status" value="1"/>
</dbReference>
<keyword evidence="4" id="KW-1185">Reference proteome</keyword>
<dbReference type="Gene3D" id="3.40.50.300">
    <property type="entry name" value="P-loop containing nucleotide triphosphate hydrolases"/>
    <property type="match status" value="1"/>
</dbReference>
<dbReference type="NCBIfam" id="NF008752">
    <property type="entry name" value="PRK11784.1-4"/>
    <property type="match status" value="1"/>
</dbReference>
<proteinExistence type="predicted"/>
<dbReference type="SUPFAM" id="SSF52821">
    <property type="entry name" value="Rhodanese/Cell cycle control phosphatase"/>
    <property type="match status" value="1"/>
</dbReference>
<dbReference type="InterPro" id="IPR001763">
    <property type="entry name" value="Rhodanese-like_dom"/>
</dbReference>
<dbReference type="AlphaFoldDB" id="A0A017RS62"/>
<dbReference type="PROSITE" id="PS50206">
    <property type="entry name" value="RHODANESE_3"/>
    <property type="match status" value="1"/>
</dbReference>
<comment type="caution">
    <text evidence="3">The sequence shown here is derived from an EMBL/GenBank/DDBJ whole genome shotgun (WGS) entry which is preliminary data.</text>
</comment>
<dbReference type="PANTHER" id="PTHR30401:SF0">
    <property type="entry name" value="TRNA 2-SELENOURIDINE SYNTHASE"/>
    <property type="match status" value="1"/>
</dbReference>
<dbReference type="InterPro" id="IPR027417">
    <property type="entry name" value="P-loop_NTPase"/>
</dbReference>
<dbReference type="NCBIfam" id="NF008750">
    <property type="entry name" value="PRK11784.1-2"/>
    <property type="match status" value="1"/>
</dbReference>
<evidence type="ECO:0000256" key="1">
    <source>
        <dbReference type="ARBA" id="ARBA00023266"/>
    </source>
</evidence>
<dbReference type="EMBL" id="AZQP01000069">
    <property type="protein sequence ID" value="EYE87309.1"/>
    <property type="molecule type" value="Genomic_DNA"/>
</dbReference>